<organism evidence="11 12">
    <name type="scientific">Human immunodeficiency virus type 1</name>
    <name type="common">HIV-1</name>
    <dbReference type="NCBI Taxonomy" id="11676"/>
    <lineage>
        <taxon>Viruses</taxon>
        <taxon>Riboviria</taxon>
        <taxon>Pararnavirae</taxon>
        <taxon>Artverviricota</taxon>
        <taxon>Revtraviricetes</taxon>
        <taxon>Ortervirales</taxon>
        <taxon>Retroviridae</taxon>
        <taxon>Orthoretrovirinae</taxon>
        <taxon>Lentivirus</taxon>
        <taxon>Lentivirus humimdef1</taxon>
    </lineage>
</organism>
<accession>A0A0U4E822</accession>
<gene>
    <name evidence="10" type="primary">vpu</name>
</gene>
<evidence type="ECO:0000313" key="12">
    <source>
        <dbReference type="Proteomes" id="UP000152070"/>
    </source>
</evidence>
<dbReference type="GO" id="GO:0019076">
    <property type="term" value="P:viral release from host cell"/>
    <property type="evidence" value="ECO:0007669"/>
    <property type="project" value="UniProtKB-UniRule"/>
</dbReference>
<evidence type="ECO:0000256" key="9">
    <source>
        <dbReference type="ARBA" id="ARBA00023303"/>
    </source>
</evidence>
<dbReference type="Proteomes" id="UP000152070">
    <property type="component" value="Genome"/>
</dbReference>
<reference evidence="11 12" key="1">
    <citation type="journal article" date="2015" name="J. Clin. Microbiol.">
        <title>A PAN-HIV STRATEGY FOR COMPLETE GENOME SEQUENCING.</title>
        <authorList>
            <person name="Berg M.G."/>
            <person name="Yamaguchi J."/>
            <person name="Alessandri-Gradt E."/>
            <person name="Tell R.W."/>
            <person name="Plantier J.C."/>
            <person name="Brennan C.A."/>
        </authorList>
    </citation>
    <scope>NUCLEOTIDE SEQUENCE [LARGE SCALE GENOMIC DNA]</scope>
    <source>
        <strain evidence="11">LA50YBF16</strain>
    </source>
</reference>
<dbReference type="InterPro" id="IPR008187">
    <property type="entry name" value="Vpu"/>
</dbReference>
<proteinExistence type="inferred from homology"/>
<keyword evidence="3 10" id="KW-0945">Host-virus interaction</keyword>
<sequence>MQYKELLFLLAYSALSLITALIWIFVLKLCLEQKRQEKREREILDRLRRIREIRDDSDYESNEEEEQEVMDLVHNHGFVNPMFEL</sequence>
<keyword evidence="4 10" id="KW-0812">Transmembrane</keyword>
<dbReference type="GO" id="GO:0032801">
    <property type="term" value="P:receptor catabolic process"/>
    <property type="evidence" value="ECO:0007669"/>
    <property type="project" value="InterPro"/>
</dbReference>
<evidence type="ECO:0000313" key="11">
    <source>
        <dbReference type="EMBL" id="ALX35428.1"/>
    </source>
</evidence>
<evidence type="ECO:0000256" key="5">
    <source>
        <dbReference type="ARBA" id="ARBA00022703"/>
    </source>
</evidence>
<evidence type="ECO:0000256" key="7">
    <source>
        <dbReference type="ARBA" id="ARBA00023065"/>
    </source>
</evidence>
<dbReference type="Pfam" id="PF00558">
    <property type="entry name" value="Vpu"/>
    <property type="match status" value="1"/>
</dbReference>
<dbReference type="EMBL" id="KU168293">
    <property type="protein sequence ID" value="ALX35428.1"/>
    <property type="molecule type" value="Genomic_RNA"/>
</dbReference>
<dbReference type="GO" id="GO:0005261">
    <property type="term" value="F:monoatomic cation channel activity"/>
    <property type="evidence" value="ECO:0007669"/>
    <property type="project" value="InterPro"/>
</dbReference>
<keyword evidence="1 10" id="KW-0813">Transport</keyword>
<evidence type="ECO:0000256" key="3">
    <source>
        <dbReference type="ARBA" id="ARBA00022581"/>
    </source>
</evidence>
<keyword evidence="10" id="KW-1133">Transmembrane helix</keyword>
<dbReference type="GO" id="GO:0033644">
    <property type="term" value="C:host cell membrane"/>
    <property type="evidence" value="ECO:0007669"/>
    <property type="project" value="UniProtKB-SubCell"/>
</dbReference>
<keyword evidence="6 10" id="KW-1043">Host membrane</keyword>
<keyword evidence="9 10" id="KW-0407">Ion channel</keyword>
<evidence type="ECO:0000256" key="10">
    <source>
        <dbReference type="RuleBase" id="RU364058"/>
    </source>
</evidence>
<evidence type="ECO:0000256" key="1">
    <source>
        <dbReference type="ARBA" id="ARBA00022448"/>
    </source>
</evidence>
<organismHost>
    <name type="scientific">Homo sapiens</name>
    <name type="common">Human</name>
    <dbReference type="NCBI Taxonomy" id="9606"/>
</organismHost>
<keyword evidence="5 10" id="KW-0053">Apoptosis</keyword>
<keyword evidence="8 10" id="KW-0472">Membrane</keyword>
<evidence type="ECO:0000256" key="4">
    <source>
        <dbReference type="ARBA" id="ARBA00022692"/>
    </source>
</evidence>
<comment type="similarity">
    <text evidence="10">Belongs to the HIV-1 VPU protein family.</text>
</comment>
<comment type="function">
    <text evidence="10">Enhances virion budding, by targeting human CD4 and Tetherin/BST2 to proteasome degradation. Degradation of CD4 prevents any unwanted premature interactions between viral Env and its receptor human CD4 in the endoplasmic reticulum. Degradation of antiretroviral protein Tetherin/BST2 is important for virion budding, as BST2 tethers new viral particles to the host cell membrane. Mechanistically, Vpu bridges either CD4 or BST2 to BTRC, a substrate recognition subunit of the Skp1/Cullin/F-box protein E3 ubiquitin ligase, induces their ubiquitination and subsequent proteasomal degradation. The alteration of the E3 ligase specificity by Vpu seems to interfere with the degradation of host IKBKB, leading to NF-kappa-B down-regulation and subsequent apoptosis. Acts as a viroporin that forms an oligomeric ion channel in membranes. Modulates the host DNA repair mechanisms to promote degradation of nuclear viral cDNA in cells that are already productively infected in order to suppress immune sensing and proviral hyper-integration (superinfection). Manipulates PML-NBs and modulates SUMOylation of host BLM protein thereby enhancing its DNA-end processing activity toward viral unintegrated linear DNA. Also inhibits RAD52-mediated homologous repair of viral cDNA, preventing the generation of dead-end circular forms of single copies of the long terminal repeat and permitting sustained nucleolytic attack.</text>
</comment>
<comment type="subcellular location">
    <subcellularLocation>
        <location evidence="10">Host membrane</location>
        <topology evidence="10">Single-pass type I membrane protein</topology>
    </subcellularLocation>
</comment>
<name>A0A0U4E822_HV1</name>
<protein>
    <recommendedName>
        <fullName evidence="10">Protein Vpu</fullName>
    </recommendedName>
    <alternativeName>
        <fullName evidence="10">U ORF protein</fullName>
    </alternativeName>
    <alternativeName>
        <fullName evidence="10">Viral protein U</fullName>
    </alternativeName>
</protein>
<evidence type="ECO:0000256" key="2">
    <source>
        <dbReference type="ARBA" id="ARBA00022553"/>
    </source>
</evidence>
<feature type="transmembrane region" description="Helical" evidence="10">
    <location>
        <begin position="6"/>
        <end position="31"/>
    </location>
</feature>
<evidence type="ECO:0000256" key="8">
    <source>
        <dbReference type="ARBA" id="ARBA00023136"/>
    </source>
</evidence>
<keyword evidence="2" id="KW-0597">Phosphoprotein</keyword>
<evidence type="ECO:0000256" key="6">
    <source>
        <dbReference type="ARBA" id="ARBA00022870"/>
    </source>
</evidence>
<keyword evidence="7 10" id="KW-0406">Ion transport</keyword>